<accession>A0A4R6UHP2</accession>
<dbReference type="InterPro" id="IPR016032">
    <property type="entry name" value="Sig_transdc_resp-reg_C-effctor"/>
</dbReference>
<dbReference type="SUPFAM" id="SSF46894">
    <property type="entry name" value="C-terminal effector domain of the bipartite response regulators"/>
    <property type="match status" value="1"/>
</dbReference>
<dbReference type="Gene3D" id="1.10.10.10">
    <property type="entry name" value="Winged helix-like DNA-binding domain superfamily/Winged helix DNA-binding domain"/>
    <property type="match status" value="1"/>
</dbReference>
<dbReference type="PANTHER" id="PTHR44688:SF16">
    <property type="entry name" value="DNA-BINDING TRANSCRIPTIONAL ACTIVATOR DEVR_DOSR"/>
    <property type="match status" value="1"/>
</dbReference>
<dbReference type="InterPro" id="IPR036388">
    <property type="entry name" value="WH-like_DNA-bd_sf"/>
</dbReference>
<reference evidence="5 6" key="1">
    <citation type="submission" date="2019-03" db="EMBL/GenBank/DDBJ databases">
        <title>Genomic Encyclopedia of Type Strains, Phase IV (KMG-IV): sequencing the most valuable type-strain genomes for metagenomic binning, comparative biology and taxonomic classification.</title>
        <authorList>
            <person name="Goeker M."/>
        </authorList>
    </citation>
    <scope>NUCLEOTIDE SEQUENCE [LARGE SCALE GENOMIC DNA]</scope>
    <source>
        <strain evidence="5 6">DSM 45775</strain>
    </source>
</reference>
<dbReference type="InterPro" id="IPR000792">
    <property type="entry name" value="Tscrpt_reg_LuxR_C"/>
</dbReference>
<gene>
    <name evidence="5" type="ORF">EV188_11619</name>
</gene>
<dbReference type="GO" id="GO:0003677">
    <property type="term" value="F:DNA binding"/>
    <property type="evidence" value="ECO:0007669"/>
    <property type="project" value="UniProtKB-KW"/>
</dbReference>
<evidence type="ECO:0000256" key="3">
    <source>
        <dbReference type="ARBA" id="ARBA00023163"/>
    </source>
</evidence>
<keyword evidence="1" id="KW-0805">Transcription regulation</keyword>
<dbReference type="Pfam" id="PF25873">
    <property type="entry name" value="WHD_MalT"/>
    <property type="match status" value="1"/>
</dbReference>
<name>A0A4R6UHP2_9PSEU</name>
<dbReference type="SUPFAM" id="SSF52540">
    <property type="entry name" value="P-loop containing nucleoside triphosphate hydrolases"/>
    <property type="match status" value="1"/>
</dbReference>
<protein>
    <submittedName>
        <fullName evidence="5">LuxR family maltose regulon positive regulatory protein</fullName>
    </submittedName>
</protein>
<keyword evidence="6" id="KW-1185">Reference proteome</keyword>
<dbReference type="RefSeq" id="WP_133830132.1">
    <property type="nucleotide sequence ID" value="NZ_BAABHR010000031.1"/>
</dbReference>
<evidence type="ECO:0000256" key="1">
    <source>
        <dbReference type="ARBA" id="ARBA00023015"/>
    </source>
</evidence>
<evidence type="ECO:0000256" key="2">
    <source>
        <dbReference type="ARBA" id="ARBA00023125"/>
    </source>
</evidence>
<proteinExistence type="predicted"/>
<evidence type="ECO:0000313" key="6">
    <source>
        <dbReference type="Proteomes" id="UP000295705"/>
    </source>
</evidence>
<dbReference type="CDD" id="cd06170">
    <property type="entry name" value="LuxR_C_like"/>
    <property type="match status" value="1"/>
</dbReference>
<dbReference type="GO" id="GO:0006355">
    <property type="term" value="P:regulation of DNA-templated transcription"/>
    <property type="evidence" value="ECO:0007669"/>
    <property type="project" value="InterPro"/>
</dbReference>
<dbReference type="InterPro" id="IPR059106">
    <property type="entry name" value="WHD_MalT"/>
</dbReference>
<dbReference type="InterPro" id="IPR027417">
    <property type="entry name" value="P-loop_NTPase"/>
</dbReference>
<dbReference type="EMBL" id="SNYO01000016">
    <property type="protein sequence ID" value="TDQ46391.1"/>
    <property type="molecule type" value="Genomic_DNA"/>
</dbReference>
<dbReference type="SMART" id="SM00421">
    <property type="entry name" value="HTH_LUXR"/>
    <property type="match status" value="1"/>
</dbReference>
<dbReference type="Proteomes" id="UP000295705">
    <property type="component" value="Unassembled WGS sequence"/>
</dbReference>
<feature type="domain" description="HTH luxR-type" evidence="4">
    <location>
        <begin position="776"/>
        <end position="841"/>
    </location>
</feature>
<dbReference type="Pfam" id="PF00196">
    <property type="entry name" value="GerE"/>
    <property type="match status" value="1"/>
</dbReference>
<sequence>MRQAKITAPRPPPRLVDRPDVRKILDDDAEPVELGRVVLVSAPAGHGKTVAIADWCDATPELPTAWVTLDPSDRDEAPWWSSVLAALGASTAVPADNPLRRLRPSWTATTSSTVRSAFVSAALDALDAIPGRLRLVLDDVHEIVGHPALDGLRELLRHPMPRLTIVLGTRVDPPVGLDRLLLQGRLGQLRVDRLVFSTCEAVALFREEGLPLDDDQVATLVDRTEGWAAALRLAALSVRQAGDPARFVAEFAGDDRSVADYLFGEVWDALPPSDREVLQVASVTSPLPVELAAVLAGRDDVGAALERLEATSGMVAPTDRHREHYRLHELMRSHIRARLRRHRPEHLAELYRRAATWYDARGQHLEALHCASEAHDVAVTRTLLRARAVELMACGEFAVLERSEELTHAGDDPHVGLLLGLAALERGDVELGRARISAAEQELRDDTSTTLGVFRRVVAVRLLDADGDTAHEVAESLAPELAEGRPLRAVAYLTRATGLVTASPDRTLADLDRAREEIGEHDWPYLCVQVESTAALAHMVAGRHRESARHAQAAITEATARGWGGTSWLLRAREALALAQVMAGPPADAGEFPLVLAAVECDTGAPLHGWRRLRHERLVGAPRPPFRIALAAVLEHEAALQVGRVHEAAEVVRATRDRLPGSAETLLLEARQEWAVRQDPARVRALLAPLLAGEVPALTAIGALEPLVLDAEVALARDENSTAHHRLTCAFALADRLGAQRPLLAMAPSLRAFVAAQHESFPGHREVIDRVLATASAESVRLLTERERAVLERLPTMRSASEIADDLAVSINTVKTHQRAIYHKLGVDNRREAVTRARQVGLLESAER</sequence>
<dbReference type="PROSITE" id="PS50043">
    <property type="entry name" value="HTH_LUXR_2"/>
    <property type="match status" value="1"/>
</dbReference>
<dbReference type="PANTHER" id="PTHR44688">
    <property type="entry name" value="DNA-BINDING TRANSCRIPTIONAL ACTIVATOR DEVR_DOSR"/>
    <property type="match status" value="1"/>
</dbReference>
<dbReference type="OrthoDB" id="134985at2"/>
<comment type="caution">
    <text evidence="5">The sequence shown here is derived from an EMBL/GenBank/DDBJ whole genome shotgun (WGS) entry which is preliminary data.</text>
</comment>
<evidence type="ECO:0000259" key="4">
    <source>
        <dbReference type="PROSITE" id="PS50043"/>
    </source>
</evidence>
<dbReference type="AlphaFoldDB" id="A0A4R6UHP2"/>
<keyword evidence="2" id="KW-0238">DNA-binding</keyword>
<evidence type="ECO:0000313" key="5">
    <source>
        <dbReference type="EMBL" id="TDQ46391.1"/>
    </source>
</evidence>
<organism evidence="5 6">
    <name type="scientific">Actinomycetospora succinea</name>
    <dbReference type="NCBI Taxonomy" id="663603"/>
    <lineage>
        <taxon>Bacteria</taxon>
        <taxon>Bacillati</taxon>
        <taxon>Actinomycetota</taxon>
        <taxon>Actinomycetes</taxon>
        <taxon>Pseudonocardiales</taxon>
        <taxon>Pseudonocardiaceae</taxon>
        <taxon>Actinomycetospora</taxon>
    </lineage>
</organism>
<keyword evidence="3" id="KW-0804">Transcription</keyword>